<dbReference type="AlphaFoldDB" id="A0A9P0CKI4"/>
<protein>
    <submittedName>
        <fullName evidence="1">Uncharacterized protein</fullName>
    </submittedName>
</protein>
<dbReference type="EMBL" id="OV651822">
    <property type="protein sequence ID" value="CAH1100292.1"/>
    <property type="molecule type" value="Genomic_DNA"/>
</dbReference>
<gene>
    <name evidence="1" type="ORF">PSYICH_LOCUS2263</name>
</gene>
<name>A0A9P0CKI4_9CUCU</name>
<dbReference type="OrthoDB" id="8195485at2759"/>
<accession>A0A9P0CKI4</accession>
<organism evidence="1 2">
    <name type="scientific">Psylliodes chrysocephalus</name>
    <dbReference type="NCBI Taxonomy" id="3402493"/>
    <lineage>
        <taxon>Eukaryota</taxon>
        <taxon>Metazoa</taxon>
        <taxon>Ecdysozoa</taxon>
        <taxon>Arthropoda</taxon>
        <taxon>Hexapoda</taxon>
        <taxon>Insecta</taxon>
        <taxon>Pterygota</taxon>
        <taxon>Neoptera</taxon>
        <taxon>Endopterygota</taxon>
        <taxon>Coleoptera</taxon>
        <taxon>Polyphaga</taxon>
        <taxon>Cucujiformia</taxon>
        <taxon>Chrysomeloidea</taxon>
        <taxon>Chrysomelidae</taxon>
        <taxon>Galerucinae</taxon>
        <taxon>Alticini</taxon>
        <taxon>Psylliodes</taxon>
    </lineage>
</organism>
<proteinExistence type="predicted"/>
<dbReference type="Proteomes" id="UP001153636">
    <property type="component" value="Chromosome 10"/>
</dbReference>
<evidence type="ECO:0000313" key="1">
    <source>
        <dbReference type="EMBL" id="CAH1100292.1"/>
    </source>
</evidence>
<keyword evidence="2" id="KW-1185">Reference proteome</keyword>
<sequence length="117" mass="13074">MLNDLLKTATTFLHHDATFEKIASAGSKCFVELCGEEESDSLHALLYGTFVIFSANVKVHHARLPPKRRGCCSIFLQWLGADKKPTNWRWRRSQQDLTPVCLNQGNSSANSAEIPVT</sequence>
<evidence type="ECO:0000313" key="2">
    <source>
        <dbReference type="Proteomes" id="UP001153636"/>
    </source>
</evidence>
<reference evidence="1" key="1">
    <citation type="submission" date="2022-01" db="EMBL/GenBank/DDBJ databases">
        <authorList>
            <person name="King R."/>
        </authorList>
    </citation>
    <scope>NUCLEOTIDE SEQUENCE</scope>
</reference>